<keyword evidence="3" id="KW-1185">Reference proteome</keyword>
<feature type="transmembrane region" description="Helical" evidence="1">
    <location>
        <begin position="92"/>
        <end position="113"/>
    </location>
</feature>
<organism evidence="2 3">
    <name type="scientific">Microbispora bryophytorum subsp. camponoti</name>
    <dbReference type="NCBI Taxonomy" id="1677852"/>
    <lineage>
        <taxon>Bacteria</taxon>
        <taxon>Bacillati</taxon>
        <taxon>Actinomycetota</taxon>
        <taxon>Actinomycetes</taxon>
        <taxon>Streptosporangiales</taxon>
        <taxon>Streptosporangiaceae</taxon>
        <taxon>Microbispora</taxon>
    </lineage>
</organism>
<feature type="transmembrane region" description="Helical" evidence="1">
    <location>
        <begin position="59"/>
        <end position="80"/>
    </location>
</feature>
<evidence type="ECO:0000256" key="1">
    <source>
        <dbReference type="SAM" id="Phobius"/>
    </source>
</evidence>
<reference evidence="2 3" key="1">
    <citation type="submission" date="2020-09" db="EMBL/GenBank/DDBJ databases">
        <title>Actinomycete isolated from the Camponotus japonicus Mayr.</title>
        <authorList>
            <person name="Gong X."/>
        </authorList>
    </citation>
    <scope>NUCLEOTIDE SEQUENCE [LARGE SCALE GENOMIC DNA]</scope>
    <source>
        <strain evidence="2 3">2C-HV3</strain>
    </source>
</reference>
<accession>A0ABR8LAI8</accession>
<sequence>MTEEPRLSAREMIERLEPALSRARRVRAVASLLSGLSGTAFMIALWGGEPGPLPGRTQAMFALLTVICLAWAGYGGWLLVRRVPLFATDRVIAAWIALAASLATTAALATMAARRGTGLAPVLGVGGLFVAAALVLTVLAHTRRAALLRRARELRRTHPASRTHTSGN</sequence>
<protein>
    <recommendedName>
        <fullName evidence="4">Transmembrane transport protein</fullName>
    </recommendedName>
</protein>
<keyword evidence="1" id="KW-0472">Membrane</keyword>
<gene>
    <name evidence="2" type="ORF">IEQ31_28090</name>
</gene>
<keyword evidence="1" id="KW-0812">Transmembrane</keyword>
<feature type="transmembrane region" description="Helical" evidence="1">
    <location>
        <begin position="28"/>
        <end position="47"/>
    </location>
</feature>
<evidence type="ECO:0000313" key="3">
    <source>
        <dbReference type="Proteomes" id="UP000653231"/>
    </source>
</evidence>
<evidence type="ECO:0000313" key="2">
    <source>
        <dbReference type="EMBL" id="MBD3147027.1"/>
    </source>
</evidence>
<dbReference type="Proteomes" id="UP000653231">
    <property type="component" value="Unassembled WGS sequence"/>
</dbReference>
<proteinExistence type="predicted"/>
<name>A0ABR8LAI8_9ACTN</name>
<dbReference type="RefSeq" id="WP_191054262.1">
    <property type="nucleotide sequence ID" value="NZ_JACXRZ010000025.1"/>
</dbReference>
<comment type="caution">
    <text evidence="2">The sequence shown here is derived from an EMBL/GenBank/DDBJ whole genome shotgun (WGS) entry which is preliminary data.</text>
</comment>
<feature type="transmembrane region" description="Helical" evidence="1">
    <location>
        <begin position="119"/>
        <end position="140"/>
    </location>
</feature>
<keyword evidence="1" id="KW-1133">Transmembrane helix</keyword>
<evidence type="ECO:0008006" key="4">
    <source>
        <dbReference type="Google" id="ProtNLM"/>
    </source>
</evidence>
<dbReference type="EMBL" id="JACXRZ010000025">
    <property type="protein sequence ID" value="MBD3147027.1"/>
    <property type="molecule type" value="Genomic_DNA"/>
</dbReference>